<dbReference type="Proteomes" id="UP001271792">
    <property type="component" value="Unassembled WGS sequence"/>
</dbReference>
<protein>
    <submittedName>
        <fullName evidence="1">HPF/RaiA family ribosome-associated protein</fullName>
    </submittedName>
</protein>
<organism evidence="1 2">
    <name type="scientific">Lentzea kristufekii</name>
    <dbReference type="NCBI Taxonomy" id="3095430"/>
    <lineage>
        <taxon>Bacteria</taxon>
        <taxon>Bacillati</taxon>
        <taxon>Actinomycetota</taxon>
        <taxon>Actinomycetes</taxon>
        <taxon>Pseudonocardiales</taxon>
        <taxon>Pseudonocardiaceae</taxon>
        <taxon>Lentzea</taxon>
    </lineage>
</organism>
<accession>A0ABU4TV17</accession>
<keyword evidence="2" id="KW-1185">Reference proteome</keyword>
<evidence type="ECO:0000313" key="2">
    <source>
        <dbReference type="Proteomes" id="UP001271792"/>
    </source>
</evidence>
<dbReference type="EMBL" id="JAXAVV010000011">
    <property type="protein sequence ID" value="MDX8052163.1"/>
    <property type="molecule type" value="Genomic_DNA"/>
</dbReference>
<proteinExistence type="predicted"/>
<gene>
    <name evidence="1" type="ORF">SK571_22485</name>
</gene>
<reference evidence="1 2" key="1">
    <citation type="submission" date="2023-11" db="EMBL/GenBank/DDBJ databases">
        <title>Lentzea sokolovensis, sp. nov., Lentzea kristufkii, sp. nov., and Lentzea miocenensis, sp. nov., rare actinobacteria from Sokolov Coal Basin, Miocene lacustrine sediment, Czech Republic.</title>
        <authorList>
            <person name="Lara A."/>
            <person name="Kotroba L."/>
            <person name="Nouioui I."/>
            <person name="Neumann-Schaal M."/>
            <person name="Mast Y."/>
            <person name="Chronakova A."/>
        </authorList>
    </citation>
    <scope>NUCLEOTIDE SEQUENCE [LARGE SCALE GENOMIC DNA]</scope>
    <source>
        <strain evidence="1 2">BCCO 10_0798</strain>
    </source>
</reference>
<dbReference type="Pfam" id="PF02482">
    <property type="entry name" value="Ribosomal_S30AE"/>
    <property type="match status" value="1"/>
</dbReference>
<dbReference type="Gene3D" id="3.30.160.100">
    <property type="entry name" value="Ribosome hibernation promotion factor-like"/>
    <property type="match status" value="1"/>
</dbReference>
<evidence type="ECO:0000313" key="1">
    <source>
        <dbReference type="EMBL" id="MDX8052163.1"/>
    </source>
</evidence>
<name>A0ABU4TV17_9PSEU</name>
<dbReference type="SUPFAM" id="SSF69754">
    <property type="entry name" value="Ribosome binding protein Y (YfiA homologue)"/>
    <property type="match status" value="1"/>
</dbReference>
<dbReference type="RefSeq" id="WP_319986051.1">
    <property type="nucleotide sequence ID" value="NZ_JAXAVV010000011.1"/>
</dbReference>
<dbReference type="InterPro" id="IPR036567">
    <property type="entry name" value="RHF-like"/>
</dbReference>
<comment type="caution">
    <text evidence="1">The sequence shown here is derived from an EMBL/GenBank/DDBJ whole genome shotgun (WGS) entry which is preliminary data.</text>
</comment>
<dbReference type="InterPro" id="IPR003489">
    <property type="entry name" value="RHF/RaiA"/>
</dbReference>
<reference evidence="1 2" key="2">
    <citation type="submission" date="2023-11" db="EMBL/GenBank/DDBJ databases">
        <authorList>
            <person name="Lara A.C."/>
            <person name="Chronakova A."/>
        </authorList>
    </citation>
    <scope>NUCLEOTIDE SEQUENCE [LARGE SCALE GENOMIC DNA]</scope>
    <source>
        <strain evidence="1 2">BCCO 10_0798</strain>
    </source>
</reference>
<sequence>MKHAGATEIGNVVVELDDRIAVAAKQYAHDKIAPLARYAPEPAEFAHVRLIQAGPRAIAAHVNLDVNGTQVVAKAEAPTFTEAVDAVHDQLRSLLVKMHN</sequence>